<dbReference type="EMBL" id="JBHSLD010000015">
    <property type="protein sequence ID" value="MFC5382292.1"/>
    <property type="molecule type" value="Genomic_DNA"/>
</dbReference>
<evidence type="ECO:0000256" key="16">
    <source>
        <dbReference type="ARBA" id="ARBA00029351"/>
    </source>
</evidence>
<evidence type="ECO:0000256" key="15">
    <source>
        <dbReference type="ARBA" id="ARBA00023136"/>
    </source>
</evidence>
<dbReference type="PANTHER" id="PTHR33751">
    <property type="entry name" value="CBB3-TYPE CYTOCHROME C OXIDASE SUBUNIT FIXP"/>
    <property type="match status" value="1"/>
</dbReference>
<name>A0ABW0GRI4_9MICO</name>
<dbReference type="Pfam" id="PF00034">
    <property type="entry name" value="Cytochrom_C"/>
    <property type="match status" value="1"/>
</dbReference>
<dbReference type="PIRSF" id="PIRSF000007">
    <property type="entry name" value="Ubiq_cycred_cyc"/>
    <property type="match status" value="1"/>
</dbReference>
<dbReference type="EC" id="7.1.1.8" evidence="2 17"/>
<keyword evidence="6 17" id="KW-0349">Heme</keyword>
<evidence type="ECO:0000256" key="18">
    <source>
        <dbReference type="SAM" id="SignalP"/>
    </source>
</evidence>
<evidence type="ECO:0000256" key="17">
    <source>
        <dbReference type="PIRNR" id="PIRNR000007"/>
    </source>
</evidence>
<evidence type="ECO:0000256" key="8">
    <source>
        <dbReference type="ARBA" id="ARBA00022692"/>
    </source>
</evidence>
<keyword evidence="12 17" id="KW-0249">Electron transport</keyword>
<keyword evidence="18" id="KW-0732">Signal</keyword>
<evidence type="ECO:0000259" key="19">
    <source>
        <dbReference type="PROSITE" id="PS51007"/>
    </source>
</evidence>
<dbReference type="RefSeq" id="WP_340271205.1">
    <property type="nucleotide sequence ID" value="NZ_JBBEOG010000010.1"/>
</dbReference>
<evidence type="ECO:0000256" key="6">
    <source>
        <dbReference type="ARBA" id="ARBA00022617"/>
    </source>
</evidence>
<evidence type="ECO:0000256" key="9">
    <source>
        <dbReference type="ARBA" id="ARBA00022723"/>
    </source>
</evidence>
<feature type="domain" description="Cytochrome c" evidence="19">
    <location>
        <begin position="149"/>
        <end position="227"/>
    </location>
</feature>
<dbReference type="InterPro" id="IPR036909">
    <property type="entry name" value="Cyt_c-like_dom_sf"/>
</dbReference>
<dbReference type="SUPFAM" id="SSF46626">
    <property type="entry name" value="Cytochrome c"/>
    <property type="match status" value="2"/>
</dbReference>
<feature type="signal peptide" evidence="18">
    <location>
        <begin position="1"/>
        <end position="30"/>
    </location>
</feature>
<proteinExistence type="predicted"/>
<keyword evidence="9 17" id="KW-0479">Metal-binding</keyword>
<dbReference type="InterPro" id="IPR009056">
    <property type="entry name" value="Cyt_c-like_dom"/>
</dbReference>
<dbReference type="Pfam" id="PF13442">
    <property type="entry name" value="Cytochrome_CBB3"/>
    <property type="match status" value="1"/>
</dbReference>
<keyword evidence="4 17" id="KW-0813">Transport</keyword>
<evidence type="ECO:0000313" key="20">
    <source>
        <dbReference type="EMBL" id="MFC5382292.1"/>
    </source>
</evidence>
<sequence>MNAVMRHRRHPLALVVVLLAALLAAGLAYAAVAPTRAEASPAWGEDEIALGQELFVANCATCHGLDGAGGYEGADGNVAGPSLIGVGAASVDFQVGTGRMPAQASGPQVPKRGPQYTPEQTRALAAYVATAFGAGPAIPEAQYLDPENGDVAEGAELFRVNCAMCHNFAGSGGALTEGKYAPGLEGVEPVHVYEAMVTGPQSMPVFSDQTLDPQQKNDIIAYLDYLDTTPSPGGLSLGSFGPVGDGLFVWVVGMTALVACAIWLGAKAR</sequence>
<evidence type="ECO:0000256" key="4">
    <source>
        <dbReference type="ARBA" id="ARBA00022448"/>
    </source>
</evidence>
<feature type="chain" id="PRO_5046006697" description="Cytochrome bc1 complex cytochrome c subunit" evidence="18">
    <location>
        <begin position="31"/>
        <end position="269"/>
    </location>
</feature>
<protein>
    <recommendedName>
        <fullName evidence="3 17">Cytochrome bc1 complex cytochrome c subunit</fullName>
        <ecNumber evidence="2 17">7.1.1.8</ecNumber>
    </recommendedName>
</protein>
<keyword evidence="5 17" id="KW-1003">Cell membrane</keyword>
<feature type="transmembrane region" description="Helical" evidence="17">
    <location>
        <begin position="247"/>
        <end position="266"/>
    </location>
</feature>
<dbReference type="PROSITE" id="PS51007">
    <property type="entry name" value="CYTC"/>
    <property type="match status" value="2"/>
</dbReference>
<comment type="catalytic activity">
    <reaction evidence="16 17">
        <text>a quinol + 2 Fe(III)-[cytochrome c](out) = a quinone + 2 Fe(II)-[cytochrome c](out) + 2 H(+)(out)</text>
        <dbReference type="Rhea" id="RHEA:11484"/>
        <dbReference type="Rhea" id="RHEA-COMP:10350"/>
        <dbReference type="Rhea" id="RHEA-COMP:14399"/>
        <dbReference type="ChEBI" id="CHEBI:15378"/>
        <dbReference type="ChEBI" id="CHEBI:24646"/>
        <dbReference type="ChEBI" id="CHEBI:29033"/>
        <dbReference type="ChEBI" id="CHEBI:29034"/>
        <dbReference type="ChEBI" id="CHEBI:132124"/>
        <dbReference type="EC" id="7.1.1.8"/>
    </reaction>
</comment>
<keyword evidence="8 17" id="KW-0812">Transmembrane</keyword>
<evidence type="ECO:0000256" key="12">
    <source>
        <dbReference type="ARBA" id="ARBA00022982"/>
    </source>
</evidence>
<evidence type="ECO:0000256" key="7">
    <source>
        <dbReference type="ARBA" id="ARBA00022660"/>
    </source>
</evidence>
<dbReference type="InterPro" id="IPR050597">
    <property type="entry name" value="Cytochrome_c_Oxidase_Subunit"/>
</dbReference>
<feature type="domain" description="Cytochrome c" evidence="19">
    <location>
        <begin position="46"/>
        <end position="132"/>
    </location>
</feature>
<evidence type="ECO:0000256" key="2">
    <source>
        <dbReference type="ARBA" id="ARBA00012951"/>
    </source>
</evidence>
<gene>
    <name evidence="20" type="ORF">ACFPJ6_16110</name>
</gene>
<evidence type="ECO:0000313" key="21">
    <source>
        <dbReference type="Proteomes" id="UP001596122"/>
    </source>
</evidence>
<evidence type="ECO:0000256" key="3">
    <source>
        <dbReference type="ARBA" id="ARBA00017819"/>
    </source>
</evidence>
<dbReference type="Proteomes" id="UP001596122">
    <property type="component" value="Unassembled WGS sequence"/>
</dbReference>
<evidence type="ECO:0000256" key="10">
    <source>
        <dbReference type="ARBA" id="ARBA00022737"/>
    </source>
</evidence>
<dbReference type="Gene3D" id="1.10.760.10">
    <property type="entry name" value="Cytochrome c-like domain"/>
    <property type="match status" value="2"/>
</dbReference>
<keyword evidence="21" id="KW-1185">Reference proteome</keyword>
<comment type="caution">
    <text evidence="17">Lacks conserved residue(s) required for the propagation of feature annotation.</text>
</comment>
<keyword evidence="10" id="KW-0677">Repeat</keyword>
<keyword evidence="11 17" id="KW-1278">Translocase</keyword>
<evidence type="ECO:0000256" key="11">
    <source>
        <dbReference type="ARBA" id="ARBA00022967"/>
    </source>
</evidence>
<reference evidence="21" key="1">
    <citation type="journal article" date="2019" name="Int. J. Syst. Evol. Microbiol.">
        <title>The Global Catalogue of Microorganisms (GCM) 10K type strain sequencing project: providing services to taxonomists for standard genome sequencing and annotation.</title>
        <authorList>
            <consortium name="The Broad Institute Genomics Platform"/>
            <consortium name="The Broad Institute Genome Sequencing Center for Infectious Disease"/>
            <person name="Wu L."/>
            <person name="Ma J."/>
        </authorList>
    </citation>
    <scope>NUCLEOTIDE SEQUENCE [LARGE SCALE GENOMIC DNA]</scope>
    <source>
        <strain evidence="21">CCUG 43114</strain>
    </source>
</reference>
<evidence type="ECO:0000256" key="5">
    <source>
        <dbReference type="ARBA" id="ARBA00022475"/>
    </source>
</evidence>
<keyword evidence="13 17" id="KW-1133">Transmembrane helix</keyword>
<evidence type="ECO:0000256" key="13">
    <source>
        <dbReference type="ARBA" id="ARBA00022989"/>
    </source>
</evidence>
<comment type="subunit">
    <text evidence="17">The cytochrome bc1 complex is composed of a cytochrome b (QcrB), the Rieske iron-sulfur protein (QcrA) and a diheme cytochrome c (QcrC) subunit.</text>
</comment>
<evidence type="ECO:0000256" key="1">
    <source>
        <dbReference type="ARBA" id="ARBA00004651"/>
    </source>
</evidence>
<dbReference type="InterPro" id="IPR009152">
    <property type="entry name" value="bc1_cytC-su"/>
</dbReference>
<keyword evidence="7 17" id="KW-0679">Respiratory chain</keyword>
<keyword evidence="15 17" id="KW-0472">Membrane</keyword>
<keyword evidence="14 17" id="KW-0408">Iron</keyword>
<comment type="subcellular location">
    <subcellularLocation>
        <location evidence="1 17">Cell membrane</location>
        <topology evidence="1 17">Multi-pass membrane protein</topology>
    </subcellularLocation>
</comment>
<comment type="caution">
    <text evidence="20">The sequence shown here is derived from an EMBL/GenBank/DDBJ whole genome shotgun (WGS) entry which is preliminary data.</text>
</comment>
<organism evidence="20 21">
    <name type="scientific">Aquipuribacter nitratireducens</name>
    <dbReference type="NCBI Taxonomy" id="650104"/>
    <lineage>
        <taxon>Bacteria</taxon>
        <taxon>Bacillati</taxon>
        <taxon>Actinomycetota</taxon>
        <taxon>Actinomycetes</taxon>
        <taxon>Micrococcales</taxon>
        <taxon>Intrasporangiaceae</taxon>
        <taxon>Aquipuribacter</taxon>
    </lineage>
</organism>
<dbReference type="PANTHER" id="PTHR33751:SF13">
    <property type="entry name" value="CYTOCHROME BC1 COMPLEX CYTOCHROME C SUBUNIT"/>
    <property type="match status" value="1"/>
</dbReference>
<evidence type="ECO:0000256" key="14">
    <source>
        <dbReference type="ARBA" id="ARBA00023004"/>
    </source>
</evidence>
<accession>A0ABW0GRI4</accession>